<sequence>MKELLSSGRSKIVISGSAERLSELFSQIASKNYSGLVYLTVFSSYYLIDARLAILEGFVVSLTIFIKEHAIHGSKALVVLQYLEPLDSNVDFWAELFPMSYEDVLLEISCASEALLVEPVSVGELARLLGLKIH</sequence>
<protein>
    <submittedName>
        <fullName evidence="1">Uncharacterized protein</fullName>
    </submittedName>
</protein>
<dbReference type="AlphaFoldDB" id="A0A7J3ZLH1"/>
<dbReference type="EMBL" id="DRZC01000077">
    <property type="protein sequence ID" value="HHQ80913.1"/>
    <property type="molecule type" value="Genomic_DNA"/>
</dbReference>
<comment type="caution">
    <text evidence="1">The sequence shown here is derived from an EMBL/GenBank/DDBJ whole genome shotgun (WGS) entry which is preliminary data.</text>
</comment>
<name>A0A7J3ZLH1_9CREN</name>
<accession>A0A7J3ZLH1</accession>
<proteinExistence type="predicted"/>
<gene>
    <name evidence="1" type="ORF">ENM78_05640</name>
</gene>
<organism evidence="1">
    <name type="scientific">Fervidicoccus fontis</name>
    <dbReference type="NCBI Taxonomy" id="683846"/>
    <lineage>
        <taxon>Archaea</taxon>
        <taxon>Thermoproteota</taxon>
        <taxon>Thermoprotei</taxon>
        <taxon>Fervidicoccales</taxon>
        <taxon>Fervidicoccaceae</taxon>
        <taxon>Fervidicoccus</taxon>
    </lineage>
</organism>
<evidence type="ECO:0000313" key="1">
    <source>
        <dbReference type="EMBL" id="HHQ80913.1"/>
    </source>
</evidence>
<reference evidence="1" key="1">
    <citation type="journal article" date="2020" name="mSystems">
        <title>Genome- and Community-Level Interaction Insights into Carbon Utilization and Element Cycling Functions of Hydrothermarchaeota in Hydrothermal Sediment.</title>
        <authorList>
            <person name="Zhou Z."/>
            <person name="Liu Y."/>
            <person name="Xu W."/>
            <person name="Pan J."/>
            <person name="Luo Z.H."/>
            <person name="Li M."/>
        </authorList>
    </citation>
    <scope>NUCLEOTIDE SEQUENCE [LARGE SCALE GENOMIC DNA]</scope>
    <source>
        <strain evidence="1">SpSt-1116</strain>
    </source>
</reference>